<dbReference type="OrthoDB" id="9774608at2"/>
<comment type="caution">
    <text evidence="1">The sequence shown here is derived from an EMBL/GenBank/DDBJ whole genome shotgun (WGS) entry which is preliminary data.</text>
</comment>
<organism evidence="1 2">
    <name type="scientific">Rubellimicrobium rubrum</name>
    <dbReference type="NCBI Taxonomy" id="2585369"/>
    <lineage>
        <taxon>Bacteria</taxon>
        <taxon>Pseudomonadati</taxon>
        <taxon>Pseudomonadota</taxon>
        <taxon>Alphaproteobacteria</taxon>
        <taxon>Rhodobacterales</taxon>
        <taxon>Roseobacteraceae</taxon>
        <taxon>Rubellimicrobium</taxon>
    </lineage>
</organism>
<dbReference type="RefSeq" id="WP_139076706.1">
    <property type="nucleotide sequence ID" value="NZ_VDFU01000010.1"/>
</dbReference>
<evidence type="ECO:0000313" key="1">
    <source>
        <dbReference type="EMBL" id="TNC49537.1"/>
    </source>
</evidence>
<sequence>MMGRHVERTALFYGFRLAERVSEGSLLRRADDILNLGFVCEHMAAHYSAIRGAIGLSPLE</sequence>
<evidence type="ECO:0000313" key="2">
    <source>
        <dbReference type="Proteomes" id="UP000305887"/>
    </source>
</evidence>
<dbReference type="Proteomes" id="UP000305887">
    <property type="component" value="Unassembled WGS sequence"/>
</dbReference>
<proteinExistence type="predicted"/>
<reference evidence="1 2" key="1">
    <citation type="submission" date="2019-06" db="EMBL/GenBank/DDBJ databases">
        <title>YIM 131921 draft genome.</title>
        <authorList>
            <person name="Jiang L."/>
        </authorList>
    </citation>
    <scope>NUCLEOTIDE SEQUENCE [LARGE SCALE GENOMIC DNA]</scope>
    <source>
        <strain evidence="1 2">YIM 131921</strain>
    </source>
</reference>
<protein>
    <submittedName>
        <fullName evidence="1">Uncharacterized protein</fullName>
    </submittedName>
</protein>
<dbReference type="AlphaFoldDB" id="A0A5C4MXR4"/>
<dbReference type="EMBL" id="VDFU01000010">
    <property type="protein sequence ID" value="TNC49537.1"/>
    <property type="molecule type" value="Genomic_DNA"/>
</dbReference>
<keyword evidence="2" id="KW-1185">Reference proteome</keyword>
<accession>A0A5C4MXR4</accession>
<gene>
    <name evidence="1" type="ORF">FHG66_10470</name>
</gene>
<name>A0A5C4MXR4_9RHOB</name>